<organism evidence="3 4">
    <name type="scientific">Mucilaginibacter gilvus</name>
    <dbReference type="NCBI Taxonomy" id="2305909"/>
    <lineage>
        <taxon>Bacteria</taxon>
        <taxon>Pseudomonadati</taxon>
        <taxon>Bacteroidota</taxon>
        <taxon>Sphingobacteriia</taxon>
        <taxon>Sphingobacteriales</taxon>
        <taxon>Sphingobacteriaceae</taxon>
        <taxon>Mucilaginibacter</taxon>
    </lineage>
</organism>
<dbReference type="Pfam" id="PF08327">
    <property type="entry name" value="AHSA1"/>
    <property type="match status" value="1"/>
</dbReference>
<gene>
    <name evidence="3" type="ORF">EPL05_14905</name>
</gene>
<dbReference type="OrthoDB" id="384974at2"/>
<comment type="caution">
    <text evidence="3">The sequence shown here is derived from an EMBL/GenBank/DDBJ whole genome shotgun (WGS) entry which is preliminary data.</text>
</comment>
<protein>
    <submittedName>
        <fullName evidence="3">Polyketide cyclase</fullName>
    </submittedName>
</protein>
<dbReference type="EMBL" id="SBIW01000007">
    <property type="protein sequence ID" value="RWY50049.1"/>
    <property type="molecule type" value="Genomic_DNA"/>
</dbReference>
<proteinExistence type="inferred from homology"/>
<dbReference type="Gene3D" id="3.30.530.20">
    <property type="match status" value="1"/>
</dbReference>
<dbReference type="SUPFAM" id="SSF55961">
    <property type="entry name" value="Bet v1-like"/>
    <property type="match status" value="1"/>
</dbReference>
<reference evidence="3 4" key="1">
    <citation type="submission" date="2019-01" db="EMBL/GenBank/DDBJ databases">
        <title>Mucilaginibacter antarcticum sp. nov., isolated from antarctic soil.</title>
        <authorList>
            <person name="Yan Y.-Q."/>
            <person name="Du Z.-J."/>
        </authorList>
    </citation>
    <scope>NUCLEOTIDE SEQUENCE [LARGE SCALE GENOMIC DNA]</scope>
    <source>
        <strain evidence="3 4">F01003</strain>
    </source>
</reference>
<evidence type="ECO:0000259" key="2">
    <source>
        <dbReference type="Pfam" id="PF08327"/>
    </source>
</evidence>
<dbReference type="Proteomes" id="UP000286701">
    <property type="component" value="Unassembled WGS sequence"/>
</dbReference>
<evidence type="ECO:0000256" key="1">
    <source>
        <dbReference type="ARBA" id="ARBA00006817"/>
    </source>
</evidence>
<keyword evidence="4" id="KW-1185">Reference proteome</keyword>
<dbReference type="InterPro" id="IPR023393">
    <property type="entry name" value="START-like_dom_sf"/>
</dbReference>
<feature type="domain" description="Activator of Hsp90 ATPase homologue 1/2-like C-terminal" evidence="2">
    <location>
        <begin position="22"/>
        <end position="121"/>
    </location>
</feature>
<name>A0A3S3YTN3_9SPHI</name>
<dbReference type="RefSeq" id="WP_128534779.1">
    <property type="nucleotide sequence ID" value="NZ_SBIW01000007.1"/>
</dbReference>
<evidence type="ECO:0000313" key="3">
    <source>
        <dbReference type="EMBL" id="RWY50049.1"/>
    </source>
</evidence>
<dbReference type="InterPro" id="IPR013538">
    <property type="entry name" value="ASHA1/2-like_C"/>
</dbReference>
<dbReference type="AlphaFoldDB" id="A0A3S3YTN3"/>
<sequence>MNQHPIMKLKDNAQTATVEINSPIEKVWEMWHNPADILHWNTFSPDWHTSHAENDPQPGGRFLFVIGLKDGSFSFNFEGTYKEVIPNQLLTYTLDDGRSSVIKFSAGNPVTITESFEPQDSDPIEYQKGACQAVLNNLKAYTERK</sequence>
<accession>A0A3S3YTN3</accession>
<evidence type="ECO:0000313" key="4">
    <source>
        <dbReference type="Proteomes" id="UP000286701"/>
    </source>
</evidence>
<comment type="similarity">
    <text evidence="1">Belongs to the AHA1 family.</text>
</comment>